<protein>
    <submittedName>
        <fullName evidence="7">Protein atp12, mitochondrial</fullName>
    </submittedName>
</protein>
<reference evidence="7 8" key="1">
    <citation type="journal article" date="2016" name="Genome Announc.">
        <title>Genome Sequence of Madurella mycetomatis mm55, Isolated from a Human Mycetoma Case in Sudan.</title>
        <authorList>
            <person name="Smit S."/>
            <person name="Derks M.F."/>
            <person name="Bervoets S."/>
            <person name="Fahal A."/>
            <person name="van Leeuwen W."/>
            <person name="van Belkum A."/>
            <person name="van de Sande W.W."/>
        </authorList>
    </citation>
    <scope>NUCLEOTIDE SEQUENCE [LARGE SCALE GENOMIC DNA]</scope>
    <source>
        <strain evidence="8">mm55</strain>
    </source>
</reference>
<dbReference type="VEuPathDB" id="FungiDB:MMYC01_210499"/>
<dbReference type="STRING" id="100816.A0A175VP37"/>
<dbReference type="PANTHER" id="PTHR21013:SF10">
    <property type="entry name" value="ATP SYNTHASE MITOCHONDRIAL F1 COMPLEX ASSEMBLY FACTOR 2"/>
    <property type="match status" value="1"/>
</dbReference>
<evidence type="ECO:0000313" key="7">
    <source>
        <dbReference type="EMBL" id="KXX72820.1"/>
    </source>
</evidence>
<dbReference type="GO" id="GO:0005739">
    <property type="term" value="C:mitochondrion"/>
    <property type="evidence" value="ECO:0007669"/>
    <property type="project" value="UniProtKB-SubCell"/>
</dbReference>
<dbReference type="GO" id="GO:0033615">
    <property type="term" value="P:mitochondrial proton-transporting ATP synthase complex assembly"/>
    <property type="evidence" value="ECO:0007669"/>
    <property type="project" value="TreeGrafter"/>
</dbReference>
<comment type="subcellular location">
    <subcellularLocation>
        <location evidence="1">Mitochondrion</location>
    </subcellularLocation>
</comment>
<keyword evidence="5" id="KW-0143">Chaperone</keyword>
<accession>A0A175VP37</accession>
<evidence type="ECO:0000313" key="8">
    <source>
        <dbReference type="Proteomes" id="UP000078237"/>
    </source>
</evidence>
<feature type="region of interest" description="Disordered" evidence="6">
    <location>
        <begin position="40"/>
        <end position="59"/>
    </location>
</feature>
<name>A0A175VP37_9PEZI</name>
<comment type="similarity">
    <text evidence="2">Belongs to the ATP12 family.</text>
</comment>
<organism evidence="7 8">
    <name type="scientific">Madurella mycetomatis</name>
    <dbReference type="NCBI Taxonomy" id="100816"/>
    <lineage>
        <taxon>Eukaryota</taxon>
        <taxon>Fungi</taxon>
        <taxon>Dikarya</taxon>
        <taxon>Ascomycota</taxon>
        <taxon>Pezizomycotina</taxon>
        <taxon>Sordariomycetes</taxon>
        <taxon>Sordariomycetidae</taxon>
        <taxon>Sordariales</taxon>
        <taxon>Sordariales incertae sedis</taxon>
        <taxon>Madurella</taxon>
    </lineage>
</organism>
<proteinExistence type="inferred from homology"/>
<dbReference type="Pfam" id="PF07542">
    <property type="entry name" value="ATP12"/>
    <property type="match status" value="1"/>
</dbReference>
<dbReference type="EMBL" id="LCTW02000659">
    <property type="protein sequence ID" value="KXX72820.1"/>
    <property type="molecule type" value="Genomic_DNA"/>
</dbReference>
<evidence type="ECO:0000256" key="4">
    <source>
        <dbReference type="ARBA" id="ARBA00023128"/>
    </source>
</evidence>
<comment type="caution">
    <text evidence="7">The sequence shown here is derived from an EMBL/GenBank/DDBJ whole genome shotgun (WGS) entry which is preliminary data.</text>
</comment>
<dbReference type="Proteomes" id="UP000078237">
    <property type="component" value="Unassembled WGS sequence"/>
</dbReference>
<evidence type="ECO:0000256" key="3">
    <source>
        <dbReference type="ARBA" id="ARBA00022946"/>
    </source>
</evidence>
<evidence type="ECO:0000256" key="1">
    <source>
        <dbReference type="ARBA" id="ARBA00004173"/>
    </source>
</evidence>
<keyword evidence="8" id="KW-1185">Reference proteome</keyword>
<dbReference type="Gene3D" id="3.30.2180.10">
    <property type="entry name" value="ATP12-like"/>
    <property type="match status" value="1"/>
</dbReference>
<evidence type="ECO:0000256" key="2">
    <source>
        <dbReference type="ARBA" id="ARBA00008231"/>
    </source>
</evidence>
<keyword evidence="3" id="KW-0809">Transit peptide</keyword>
<dbReference type="PANTHER" id="PTHR21013">
    <property type="entry name" value="ATP SYNTHASE MITOCHONDRIAL F1 COMPLEX ASSEMBLY FACTOR 2/ATP12 PROTEIN, MITOCHONDRIAL PRECURSOR"/>
    <property type="match status" value="1"/>
</dbReference>
<dbReference type="Gene3D" id="1.10.3580.10">
    <property type="entry name" value="ATP12 ATPase"/>
    <property type="match status" value="1"/>
</dbReference>
<keyword evidence="4" id="KW-0496">Mitochondrion</keyword>
<sequence length="384" mass="41505">MAPAARCLLSLRASSTTTATPRCLRLTTRRAIHSNPAQPAKVVPVYGTGPPPEPPQPSAEYAADERIARRKRQAEILRLAGDIRKQGGGSGKSTGLKKRFWRDVTVREVDGALEIHLDTRPLRHPTNKTIIRLPTSKPLLAHALALEWDQLTSASQATKQHLIPLTSLVCRALDIAGDAGATRGTIAETLLRYLDTDSLLCWSPPPADHDHGPEGEGEEGPTLRQLQEQAAAETIGPLTRRLWPGVTIRPALDSTSILPRRQDPNTREVIQGWVLSLTPFELAALERATLAGKSLLAAARLITTWSEDHGGLSASEEGETKRFGVEEAARAVSLEVAWQTGKWGEVEDTHDVEKEDLRRQLGSAVLLVSGTGKGTAGRGNGSKL</sequence>
<dbReference type="InterPro" id="IPR023335">
    <property type="entry name" value="ATP12_ortho_dom_sf"/>
</dbReference>
<evidence type="ECO:0000256" key="6">
    <source>
        <dbReference type="SAM" id="MobiDB-lite"/>
    </source>
</evidence>
<dbReference type="SUPFAM" id="SSF160909">
    <property type="entry name" value="ATP12-like"/>
    <property type="match status" value="1"/>
</dbReference>
<dbReference type="AlphaFoldDB" id="A0A175VP37"/>
<dbReference type="InterPro" id="IPR011419">
    <property type="entry name" value="ATP12_ATP_synth-F1-assembly"/>
</dbReference>
<evidence type="ECO:0000256" key="5">
    <source>
        <dbReference type="ARBA" id="ARBA00023186"/>
    </source>
</evidence>
<dbReference type="InterPro" id="IPR042272">
    <property type="entry name" value="ATP12_ATP_synth-F1-assembly_N"/>
</dbReference>
<gene>
    <name evidence="7" type="ORF">MMYC01_210499</name>
</gene>
<dbReference type="OrthoDB" id="5322896at2759"/>